<evidence type="ECO:0000259" key="2">
    <source>
        <dbReference type="Pfam" id="PF07331"/>
    </source>
</evidence>
<feature type="transmembrane region" description="Helical" evidence="1">
    <location>
        <begin position="41"/>
        <end position="62"/>
    </location>
</feature>
<evidence type="ECO:0000256" key="1">
    <source>
        <dbReference type="SAM" id="Phobius"/>
    </source>
</evidence>
<protein>
    <submittedName>
        <fullName evidence="3">Tripartite tricarboxylate transporter TctB family protein</fullName>
    </submittedName>
</protein>
<feature type="transmembrane region" description="Helical" evidence="1">
    <location>
        <begin position="99"/>
        <end position="122"/>
    </location>
</feature>
<dbReference type="RefSeq" id="WP_169143633.1">
    <property type="nucleotide sequence ID" value="NZ_WTVS01000140.1"/>
</dbReference>
<gene>
    <name evidence="3" type="ORF">GPA27_27605</name>
</gene>
<keyword evidence="1" id="KW-1133">Transmembrane helix</keyword>
<dbReference type="Proteomes" id="UP000634522">
    <property type="component" value="Unassembled WGS sequence"/>
</dbReference>
<feature type="domain" description="DUF1468" evidence="2">
    <location>
        <begin position="10"/>
        <end position="152"/>
    </location>
</feature>
<organism evidence="3 4">
    <name type="scientific">Aromatoleum toluolicum</name>
    <dbReference type="NCBI Taxonomy" id="90060"/>
    <lineage>
        <taxon>Bacteria</taxon>
        <taxon>Pseudomonadati</taxon>
        <taxon>Pseudomonadota</taxon>
        <taxon>Betaproteobacteria</taxon>
        <taxon>Rhodocyclales</taxon>
        <taxon>Rhodocyclaceae</taxon>
        <taxon>Aromatoleum</taxon>
    </lineage>
</organism>
<evidence type="ECO:0000313" key="4">
    <source>
        <dbReference type="Proteomes" id="UP000634522"/>
    </source>
</evidence>
<dbReference type="Pfam" id="PF07331">
    <property type="entry name" value="TctB"/>
    <property type="match status" value="1"/>
</dbReference>
<reference evidence="3 4" key="1">
    <citation type="submission" date="2019-12" db="EMBL/GenBank/DDBJ databases">
        <title>Comparative genomics gives insights into the taxonomy of the Azoarcus-Aromatoleum group and reveals separate origins of nif in the plant-associated Azoarcus and non-plant-associated Aromatoleum sub-groups.</title>
        <authorList>
            <person name="Lafos M."/>
            <person name="Maluk M."/>
            <person name="Batista M."/>
            <person name="Junghare M."/>
            <person name="Carmona M."/>
            <person name="Faoro H."/>
            <person name="Cruz L.M."/>
            <person name="Battistoni F."/>
            <person name="De Souza E."/>
            <person name="Pedrosa F."/>
            <person name="Chen W.-M."/>
            <person name="Poole P.S."/>
            <person name="Dixon R.A."/>
            <person name="James E.K."/>
        </authorList>
    </citation>
    <scope>NUCLEOTIDE SEQUENCE [LARGE SCALE GENOMIC DNA]</scope>
    <source>
        <strain evidence="3 4">T</strain>
    </source>
</reference>
<comment type="caution">
    <text evidence="3">The sequence shown here is derived from an EMBL/GenBank/DDBJ whole genome shotgun (WGS) entry which is preliminary data.</text>
</comment>
<dbReference type="InterPro" id="IPR009936">
    <property type="entry name" value="DUF1468"/>
</dbReference>
<keyword evidence="1" id="KW-0472">Membrane</keyword>
<accession>A0ABX1NQ12</accession>
<dbReference type="EMBL" id="WTVS01000140">
    <property type="protein sequence ID" value="NMG01139.1"/>
    <property type="molecule type" value="Genomic_DNA"/>
</dbReference>
<keyword evidence="4" id="KW-1185">Reference proteome</keyword>
<name>A0ABX1NQ12_9RHOO</name>
<proteinExistence type="predicted"/>
<feature type="transmembrane region" description="Helical" evidence="1">
    <location>
        <begin position="74"/>
        <end position="93"/>
    </location>
</feature>
<keyword evidence="1" id="KW-0812">Transmembrane</keyword>
<evidence type="ECO:0000313" key="3">
    <source>
        <dbReference type="EMBL" id="NMG01139.1"/>
    </source>
</evidence>
<feature type="transmembrane region" description="Helical" evidence="1">
    <location>
        <begin position="134"/>
        <end position="155"/>
    </location>
</feature>
<sequence length="161" mass="16833">MAIKSQRDLLAGMMFTIVGAAFAFGAREYNVGSVARMGPGYYPLLLGIILAAIGLLVALQSFGQQSDEEKIGPIAWRPLIFIIGANLAFGILIGGLPSLGFPAMGLIPAIAALVVLASLASTEFSLKRALSQSAILAAGSWLVFVKLLSLPFQLWPTAITG</sequence>